<gene>
    <name evidence="2" type="ORF">R5R35_002204</name>
</gene>
<proteinExistence type="predicted"/>
<protein>
    <submittedName>
        <fullName evidence="2">Uncharacterized protein</fullName>
    </submittedName>
</protein>
<reference evidence="2 3" key="1">
    <citation type="submission" date="2024-03" db="EMBL/GenBank/DDBJ databases">
        <title>The genome assembly and annotation of the cricket Gryllus longicercus Weissman &amp; Gray.</title>
        <authorList>
            <person name="Szrajer S."/>
            <person name="Gray D."/>
            <person name="Ylla G."/>
        </authorList>
    </citation>
    <scope>NUCLEOTIDE SEQUENCE [LARGE SCALE GENOMIC DNA]</scope>
    <source>
        <strain evidence="2">DAG 2021-001</strain>
        <tissue evidence="2">Whole body minus gut</tissue>
    </source>
</reference>
<dbReference type="AlphaFoldDB" id="A0AAN9VQV7"/>
<dbReference type="Gene3D" id="2.170.270.10">
    <property type="entry name" value="SET domain"/>
    <property type="match status" value="1"/>
</dbReference>
<dbReference type="Proteomes" id="UP001378592">
    <property type="component" value="Unassembled WGS sequence"/>
</dbReference>
<comment type="caution">
    <text evidence="2">The sequence shown here is derived from an EMBL/GenBank/DDBJ whole genome shotgun (WGS) entry which is preliminary data.</text>
</comment>
<name>A0AAN9VQV7_9ORTH</name>
<keyword evidence="3" id="KW-1185">Reference proteome</keyword>
<dbReference type="InterPro" id="IPR046341">
    <property type="entry name" value="SET_dom_sf"/>
</dbReference>
<evidence type="ECO:0000313" key="3">
    <source>
        <dbReference type="Proteomes" id="UP001378592"/>
    </source>
</evidence>
<evidence type="ECO:0000256" key="1">
    <source>
        <dbReference type="SAM" id="MobiDB-lite"/>
    </source>
</evidence>
<organism evidence="2 3">
    <name type="scientific">Gryllus longicercus</name>
    <dbReference type="NCBI Taxonomy" id="2509291"/>
    <lineage>
        <taxon>Eukaryota</taxon>
        <taxon>Metazoa</taxon>
        <taxon>Ecdysozoa</taxon>
        <taxon>Arthropoda</taxon>
        <taxon>Hexapoda</taxon>
        <taxon>Insecta</taxon>
        <taxon>Pterygota</taxon>
        <taxon>Neoptera</taxon>
        <taxon>Polyneoptera</taxon>
        <taxon>Orthoptera</taxon>
        <taxon>Ensifera</taxon>
        <taxon>Gryllidea</taxon>
        <taxon>Grylloidea</taxon>
        <taxon>Gryllidae</taxon>
        <taxon>Gryllinae</taxon>
        <taxon>Gryllus</taxon>
    </lineage>
</organism>
<feature type="compositionally biased region" description="Gly residues" evidence="1">
    <location>
        <begin position="9"/>
        <end position="37"/>
    </location>
</feature>
<evidence type="ECO:0000313" key="2">
    <source>
        <dbReference type="EMBL" id="KAK7865142.1"/>
    </source>
</evidence>
<sequence>MKQESAGAAAGGGGEAGAEAGGSVGGGGAAPGPGAEAGGAPSPAPAWDPSALREDEFERHVVYIVPDLPTAPGCPTRAQSSLPRNLVLKPSQALSDVSHAHPPFGP</sequence>
<accession>A0AAN9VQV7</accession>
<dbReference type="EMBL" id="JAZDUA010000185">
    <property type="protein sequence ID" value="KAK7865142.1"/>
    <property type="molecule type" value="Genomic_DNA"/>
</dbReference>
<feature type="region of interest" description="Disordered" evidence="1">
    <location>
        <begin position="1"/>
        <end position="53"/>
    </location>
</feature>